<dbReference type="PANTHER" id="PTHR30290">
    <property type="entry name" value="PERIPLASMIC BINDING COMPONENT OF ABC TRANSPORTER"/>
    <property type="match status" value="1"/>
</dbReference>
<dbReference type="GO" id="GO:0015833">
    <property type="term" value="P:peptide transport"/>
    <property type="evidence" value="ECO:0007669"/>
    <property type="project" value="TreeGrafter"/>
</dbReference>
<gene>
    <name evidence="8" type="ORF">FE697_020500</name>
</gene>
<dbReference type="PANTHER" id="PTHR30290:SF10">
    <property type="entry name" value="PERIPLASMIC OLIGOPEPTIDE-BINDING PROTEIN-RELATED"/>
    <property type="match status" value="1"/>
</dbReference>
<feature type="signal peptide" evidence="6">
    <location>
        <begin position="1"/>
        <end position="28"/>
    </location>
</feature>
<dbReference type="InterPro" id="IPR030678">
    <property type="entry name" value="Peptide/Ni-bd"/>
</dbReference>
<dbReference type="PROSITE" id="PS51257">
    <property type="entry name" value="PROKAR_LIPOPROTEIN"/>
    <property type="match status" value="1"/>
</dbReference>
<dbReference type="Gene3D" id="3.10.105.10">
    <property type="entry name" value="Dipeptide-binding Protein, Domain 3"/>
    <property type="match status" value="1"/>
</dbReference>
<dbReference type="Gene3D" id="3.40.190.10">
    <property type="entry name" value="Periplasmic binding protein-like II"/>
    <property type="match status" value="1"/>
</dbReference>
<comment type="similarity">
    <text evidence="2">Belongs to the bacterial solute-binding protein 5 family.</text>
</comment>
<dbReference type="InterPro" id="IPR039424">
    <property type="entry name" value="SBP_5"/>
</dbReference>
<dbReference type="Proteomes" id="UP000307768">
    <property type="component" value="Unassembled WGS sequence"/>
</dbReference>
<feature type="chain" id="PRO_5039072489" evidence="6">
    <location>
        <begin position="29"/>
        <end position="550"/>
    </location>
</feature>
<evidence type="ECO:0000256" key="5">
    <source>
        <dbReference type="SAM" id="MobiDB-lite"/>
    </source>
</evidence>
<dbReference type="OrthoDB" id="9764591at2"/>
<evidence type="ECO:0000313" key="8">
    <source>
        <dbReference type="EMBL" id="KAA1418215.1"/>
    </source>
</evidence>
<proteinExistence type="inferred from homology"/>
<name>A0A5Q6RJG5_9ACTN</name>
<dbReference type="GO" id="GO:0042597">
    <property type="term" value="C:periplasmic space"/>
    <property type="evidence" value="ECO:0007669"/>
    <property type="project" value="UniProtKB-ARBA"/>
</dbReference>
<dbReference type="GO" id="GO:0030313">
    <property type="term" value="C:cell envelope"/>
    <property type="evidence" value="ECO:0007669"/>
    <property type="project" value="UniProtKB-SubCell"/>
</dbReference>
<comment type="subcellular location">
    <subcellularLocation>
        <location evidence="1">Cell envelope</location>
    </subcellularLocation>
</comment>
<sequence length="550" mass="58964">MTRNLFARTRTRALSVAAAAVLAASLTACNGSSSSDASSERDAEVVNSAPAADGSIDELNWGVPFGEPPSVDPAAGGDSSANLIKANVCEPLLRLNDDYTISPALAESWEYSDDNLTLTFTIRQDVKFSDGTPMTVEDVRYSLARNLEPELASTWASSVYGNVKSVTAEGDDKVVVNFTAPDSLFVKAMSITAGLVSEKAYVEKAGTSYGTASGGLMCTGPYAIASWQSGSGMTLTANPHYWDEKFTPHAKTVNLKFITEASSLVQGLESGSLDGSYDVPPGSIASLRKTGSVYQGPSPQMLQIYPSAGAMDDVKLRQAVNLLIDRTAVAEQIYHGTAEPMYTFTPKLLWGDGADTLQAALDKLDKPEKVDLDEAKKLIESMDNPPTELTMAIIAGHEQMRLTSALLQESLKKVGIALTIKPIQPAENVAYFTDPAARKGVDLIMNTGWSAVPDYLFYARRVVVPEGRFNLLGYENPTVTDLVEKSAQTFDEPERAETFAEAEATFTPEVPLMPVANPREVSFVREGLGGLTTSFAYVYHPSLATIGATK</sequence>
<dbReference type="EMBL" id="VDFQ02000007">
    <property type="protein sequence ID" value="KAA1418215.1"/>
    <property type="molecule type" value="Genomic_DNA"/>
</dbReference>
<accession>A0A5Q6RJG5</accession>
<dbReference type="SUPFAM" id="SSF53850">
    <property type="entry name" value="Periplasmic binding protein-like II"/>
    <property type="match status" value="1"/>
</dbReference>
<dbReference type="Pfam" id="PF00496">
    <property type="entry name" value="SBP_bac_5"/>
    <property type="match status" value="1"/>
</dbReference>
<evidence type="ECO:0000256" key="4">
    <source>
        <dbReference type="ARBA" id="ARBA00022729"/>
    </source>
</evidence>
<reference evidence="8 9" key="1">
    <citation type="submission" date="2019-09" db="EMBL/GenBank/DDBJ databases">
        <title>Mumia zhuanghuii sp. nov. isolated from the intestinal contents of plateau pika (Ochotona curzoniae) in the Qinghai-Tibet plateau of China.</title>
        <authorList>
            <person name="Tian Z."/>
        </authorList>
    </citation>
    <scope>NUCLEOTIDE SEQUENCE [LARGE SCALE GENOMIC DNA]</scope>
    <source>
        <strain evidence="9">350</strain>
    </source>
</reference>
<comment type="caution">
    <text evidence="8">The sequence shown here is derived from an EMBL/GenBank/DDBJ whole genome shotgun (WGS) entry which is preliminary data.</text>
</comment>
<organism evidence="8 9">
    <name type="scientific">Mumia zhuanghuii</name>
    <dbReference type="NCBI Taxonomy" id="2585211"/>
    <lineage>
        <taxon>Bacteria</taxon>
        <taxon>Bacillati</taxon>
        <taxon>Actinomycetota</taxon>
        <taxon>Actinomycetes</taxon>
        <taxon>Propionibacteriales</taxon>
        <taxon>Nocardioidaceae</taxon>
        <taxon>Mumia</taxon>
    </lineage>
</organism>
<keyword evidence="3" id="KW-0813">Transport</keyword>
<dbReference type="PIRSF" id="PIRSF002741">
    <property type="entry name" value="MppA"/>
    <property type="match status" value="1"/>
</dbReference>
<dbReference type="RefSeq" id="WP_149771504.1">
    <property type="nucleotide sequence ID" value="NZ_VDFQ02000007.1"/>
</dbReference>
<keyword evidence="4 6" id="KW-0732">Signal</keyword>
<feature type="region of interest" description="Disordered" evidence="5">
    <location>
        <begin position="58"/>
        <end position="77"/>
    </location>
</feature>
<dbReference type="CDD" id="cd00995">
    <property type="entry name" value="PBP2_NikA_DppA_OppA_like"/>
    <property type="match status" value="1"/>
</dbReference>
<dbReference type="AlphaFoldDB" id="A0A5Q6RJG5"/>
<dbReference type="GO" id="GO:0043190">
    <property type="term" value="C:ATP-binding cassette (ABC) transporter complex"/>
    <property type="evidence" value="ECO:0007669"/>
    <property type="project" value="InterPro"/>
</dbReference>
<dbReference type="InterPro" id="IPR000914">
    <property type="entry name" value="SBP_5_dom"/>
</dbReference>
<evidence type="ECO:0000256" key="1">
    <source>
        <dbReference type="ARBA" id="ARBA00004196"/>
    </source>
</evidence>
<dbReference type="GO" id="GO:1904680">
    <property type="term" value="F:peptide transmembrane transporter activity"/>
    <property type="evidence" value="ECO:0007669"/>
    <property type="project" value="TreeGrafter"/>
</dbReference>
<dbReference type="Gene3D" id="3.90.76.10">
    <property type="entry name" value="Dipeptide-binding Protein, Domain 1"/>
    <property type="match status" value="1"/>
</dbReference>
<evidence type="ECO:0000256" key="3">
    <source>
        <dbReference type="ARBA" id="ARBA00022448"/>
    </source>
</evidence>
<protein>
    <submittedName>
        <fullName evidence="8">ABC transporter substrate-binding protein</fullName>
    </submittedName>
</protein>
<feature type="domain" description="Solute-binding protein family 5" evidence="7">
    <location>
        <begin position="101"/>
        <end position="454"/>
    </location>
</feature>
<evidence type="ECO:0000256" key="6">
    <source>
        <dbReference type="SAM" id="SignalP"/>
    </source>
</evidence>
<evidence type="ECO:0000259" key="7">
    <source>
        <dbReference type="Pfam" id="PF00496"/>
    </source>
</evidence>
<evidence type="ECO:0000313" key="9">
    <source>
        <dbReference type="Proteomes" id="UP000307768"/>
    </source>
</evidence>
<evidence type="ECO:0000256" key="2">
    <source>
        <dbReference type="ARBA" id="ARBA00005695"/>
    </source>
</evidence>